<evidence type="ECO:0000256" key="5">
    <source>
        <dbReference type="ARBA" id="ARBA00023136"/>
    </source>
</evidence>
<dbReference type="InterPro" id="IPR032816">
    <property type="entry name" value="VTT_dom"/>
</dbReference>
<comment type="subcellular location">
    <subcellularLocation>
        <location evidence="1 6">Cell membrane</location>
        <topology evidence="1 6">Multi-pass membrane protein</topology>
    </subcellularLocation>
</comment>
<evidence type="ECO:0000259" key="7">
    <source>
        <dbReference type="Pfam" id="PF09335"/>
    </source>
</evidence>
<evidence type="ECO:0000256" key="6">
    <source>
        <dbReference type="RuleBase" id="RU366058"/>
    </source>
</evidence>
<feature type="transmembrane region" description="Helical" evidence="6">
    <location>
        <begin position="138"/>
        <end position="157"/>
    </location>
</feature>
<evidence type="ECO:0000256" key="3">
    <source>
        <dbReference type="ARBA" id="ARBA00022692"/>
    </source>
</evidence>
<dbReference type="Pfam" id="PF09335">
    <property type="entry name" value="VTT_dom"/>
    <property type="match status" value="1"/>
</dbReference>
<feature type="transmembrane region" description="Helical" evidence="6">
    <location>
        <begin position="51"/>
        <end position="73"/>
    </location>
</feature>
<dbReference type="GO" id="GO:0005886">
    <property type="term" value="C:plasma membrane"/>
    <property type="evidence" value="ECO:0007669"/>
    <property type="project" value="UniProtKB-SubCell"/>
</dbReference>
<dbReference type="PATRIC" id="fig|1423760.3.peg.849"/>
<evidence type="ECO:0000313" key="9">
    <source>
        <dbReference type="Proteomes" id="UP000050816"/>
    </source>
</evidence>
<dbReference type="PANTHER" id="PTHR12677:SF59">
    <property type="entry name" value="GOLGI APPARATUS MEMBRANE PROTEIN TVP38-RELATED"/>
    <property type="match status" value="1"/>
</dbReference>
<comment type="similarity">
    <text evidence="6">Belongs to the TVP38/TMEM64 family.</text>
</comment>
<sequence>MHPTKLDKRLLMGLGLGLSFLFVVALLHDFGPEVHLLLHYHAADRPELIKLVRAHGAQDLIFFLLLIGLLNAVPGASNSLVCILVGLCYGPAIGLAVNWLGNVGGNVACFGLIKHLSFSKHFQQNRILTNLMQHKHPLVGLTLGYMIPIVPSVLVNYACGQLKVSRLQFLLMVAIGMLPTSVLYAFGGDAIMHGDLKRLGVIGILIVGLVALRQVLGWKRHRSAN</sequence>
<evidence type="ECO:0000256" key="4">
    <source>
        <dbReference type="ARBA" id="ARBA00022989"/>
    </source>
</evidence>
<accession>A0A0R1U3Y6</accession>
<protein>
    <recommendedName>
        <fullName evidence="6">TVP38/TMEM64 family membrane protein</fullName>
    </recommendedName>
</protein>
<evidence type="ECO:0000313" key="8">
    <source>
        <dbReference type="EMBL" id="KRL87726.1"/>
    </source>
</evidence>
<organism evidence="8 9">
    <name type="scientific">Limosilactobacillus ingluviei DSM 15946</name>
    <dbReference type="NCBI Taxonomy" id="1423760"/>
    <lineage>
        <taxon>Bacteria</taxon>
        <taxon>Bacillati</taxon>
        <taxon>Bacillota</taxon>
        <taxon>Bacilli</taxon>
        <taxon>Lactobacillales</taxon>
        <taxon>Lactobacillaceae</taxon>
        <taxon>Limosilactobacillus</taxon>
    </lineage>
</organism>
<feature type="transmembrane region" description="Helical" evidence="6">
    <location>
        <begin position="80"/>
        <end position="100"/>
    </location>
</feature>
<evidence type="ECO:0000256" key="1">
    <source>
        <dbReference type="ARBA" id="ARBA00004651"/>
    </source>
</evidence>
<dbReference type="EMBL" id="AZFK01000087">
    <property type="protein sequence ID" value="KRL87726.1"/>
    <property type="molecule type" value="Genomic_DNA"/>
</dbReference>
<proteinExistence type="inferred from homology"/>
<dbReference type="AlphaFoldDB" id="A0A0R1U3Y6"/>
<keyword evidence="3 6" id="KW-0812">Transmembrane</keyword>
<keyword evidence="5 6" id="KW-0472">Membrane</keyword>
<dbReference type="InterPro" id="IPR015414">
    <property type="entry name" value="TMEM64"/>
</dbReference>
<keyword evidence="4 6" id="KW-1133">Transmembrane helix</keyword>
<dbReference type="Proteomes" id="UP000050816">
    <property type="component" value="Unassembled WGS sequence"/>
</dbReference>
<keyword evidence="2 6" id="KW-1003">Cell membrane</keyword>
<dbReference type="PANTHER" id="PTHR12677">
    <property type="entry name" value="GOLGI APPARATUS MEMBRANE PROTEIN TVP38-RELATED"/>
    <property type="match status" value="1"/>
</dbReference>
<feature type="domain" description="VTT" evidence="7">
    <location>
        <begin position="79"/>
        <end position="189"/>
    </location>
</feature>
<dbReference type="RefSeq" id="WP_056955507.1">
    <property type="nucleotide sequence ID" value="NZ_AZFK01000087.1"/>
</dbReference>
<name>A0A0R1U3Y6_9LACO</name>
<comment type="caution">
    <text evidence="8">The sequence shown here is derived from an EMBL/GenBank/DDBJ whole genome shotgun (WGS) entry which is preliminary data.</text>
</comment>
<gene>
    <name evidence="8" type="ORF">FC43_GL000826</name>
</gene>
<reference evidence="8 9" key="1">
    <citation type="journal article" date="2015" name="Genome Announc.">
        <title>Expanding the biotechnology potential of lactobacilli through comparative genomics of 213 strains and associated genera.</title>
        <authorList>
            <person name="Sun Z."/>
            <person name="Harris H.M."/>
            <person name="McCann A."/>
            <person name="Guo C."/>
            <person name="Argimon S."/>
            <person name="Zhang W."/>
            <person name="Yang X."/>
            <person name="Jeffery I.B."/>
            <person name="Cooney J.C."/>
            <person name="Kagawa T.F."/>
            <person name="Liu W."/>
            <person name="Song Y."/>
            <person name="Salvetti E."/>
            <person name="Wrobel A."/>
            <person name="Rasinkangas P."/>
            <person name="Parkhill J."/>
            <person name="Rea M.C."/>
            <person name="O'Sullivan O."/>
            <person name="Ritari J."/>
            <person name="Douillard F.P."/>
            <person name="Paul Ross R."/>
            <person name="Yang R."/>
            <person name="Briner A.E."/>
            <person name="Felis G.E."/>
            <person name="de Vos W.M."/>
            <person name="Barrangou R."/>
            <person name="Klaenhammer T.R."/>
            <person name="Caufield P.W."/>
            <person name="Cui Y."/>
            <person name="Zhang H."/>
            <person name="O'Toole P.W."/>
        </authorList>
    </citation>
    <scope>NUCLEOTIDE SEQUENCE [LARGE SCALE GENOMIC DNA]</scope>
    <source>
        <strain evidence="8 9">DSM 15946</strain>
    </source>
</reference>
<feature type="transmembrane region" description="Helical" evidence="6">
    <location>
        <begin position="199"/>
        <end position="216"/>
    </location>
</feature>
<evidence type="ECO:0000256" key="2">
    <source>
        <dbReference type="ARBA" id="ARBA00022475"/>
    </source>
</evidence>
<feature type="transmembrane region" description="Helical" evidence="6">
    <location>
        <begin position="169"/>
        <end position="187"/>
    </location>
</feature>